<dbReference type="PANTHER" id="PTHR43767:SF1">
    <property type="entry name" value="NONRIBOSOMAL PEPTIDE SYNTHASE PES1 (EUROFUNG)-RELATED"/>
    <property type="match status" value="1"/>
</dbReference>
<dbReference type="InterPro" id="IPR050237">
    <property type="entry name" value="ATP-dep_AMP-bd_enzyme"/>
</dbReference>
<sequence>MARALAWAAPHHPCPTAPPRGAPVPETPTSAPATDRTADHATDVRTARGNGLGDVLRRSAARHPGKPAIVDGATTLTYRELDAMVDAVAWSLERDGIGVGDRVALLSRNSWQFAALAWGAARRGAVLVPVNFMLTAPEVAFLLGDAEVSLAFAQDAFAGVMGEALETAGLADAAPLVTIGEGAGEARSFDRWLEDAPAGWEAPYVDDDAPVRIMYTSGTESRPKGAMLSSRSLVAEYTSCIVDGGMSADDVDLHTLPLYHCAQLDCFLGPDLMLGATSIILPAPDPAAVLAAIAEHGVTKYFAPPTVWISLLRSPDLDRTDTSSLRKGYYGASPMPVEVLRELLERLPGVDLWNFYGQTEIAPVATILPPHEQLEAAGSAGRPVLNVETRVVDDEGRPVPVGEVGEIVHRTPQATLGYWRNPEKTAEAFRGGWFHSGDLGILDEHGRLSVVDRKKDMIKSGGENVASREVEEALYLHPDVSEVAVFGIADPKWIEAVVAAVVLKDGSTATAADLVEHCRARLAAYKCPKRIELREALPKNPSGKILKRVLREEITG</sequence>
<dbReference type="Pfam" id="PF13193">
    <property type="entry name" value="AMP-binding_C"/>
    <property type="match status" value="1"/>
</dbReference>
<accession>A0A6I3IWR8</accession>
<organism evidence="6 7">
    <name type="scientific">Nocardioides marmotae</name>
    <dbReference type="NCBI Taxonomy" id="2663857"/>
    <lineage>
        <taxon>Bacteria</taxon>
        <taxon>Bacillati</taxon>
        <taxon>Actinomycetota</taxon>
        <taxon>Actinomycetes</taxon>
        <taxon>Propionibacteriales</taxon>
        <taxon>Nocardioidaceae</taxon>
        <taxon>Nocardioides</taxon>
    </lineage>
</organism>
<evidence type="ECO:0000259" key="4">
    <source>
        <dbReference type="Pfam" id="PF00501"/>
    </source>
</evidence>
<name>A0A6I3IWR8_9ACTN</name>
<dbReference type="PROSITE" id="PS00455">
    <property type="entry name" value="AMP_BINDING"/>
    <property type="match status" value="1"/>
</dbReference>
<dbReference type="SUPFAM" id="SSF56801">
    <property type="entry name" value="Acetyl-CoA synthetase-like"/>
    <property type="match status" value="1"/>
</dbReference>
<feature type="domain" description="AMP-dependent synthetase/ligase" evidence="4">
    <location>
        <begin position="56"/>
        <end position="419"/>
    </location>
</feature>
<proteinExistence type="inferred from homology"/>
<dbReference type="PANTHER" id="PTHR43767">
    <property type="entry name" value="LONG-CHAIN-FATTY-ACID--COA LIGASE"/>
    <property type="match status" value="1"/>
</dbReference>
<evidence type="ECO:0000259" key="5">
    <source>
        <dbReference type="Pfam" id="PF13193"/>
    </source>
</evidence>
<protein>
    <submittedName>
        <fullName evidence="6">Long-chain-fatty-acid--CoA ligase</fullName>
    </submittedName>
</protein>
<feature type="compositionally biased region" description="Pro residues" evidence="3">
    <location>
        <begin position="12"/>
        <end position="26"/>
    </location>
</feature>
<dbReference type="NCBIfam" id="NF006182">
    <property type="entry name" value="PRK08316.1"/>
    <property type="match status" value="1"/>
</dbReference>
<dbReference type="Gene3D" id="3.30.300.30">
    <property type="match status" value="1"/>
</dbReference>
<comment type="caution">
    <text evidence="6">The sequence shown here is derived from an EMBL/GenBank/DDBJ whole genome shotgun (WGS) entry which is preliminary data.</text>
</comment>
<dbReference type="InterPro" id="IPR020845">
    <property type="entry name" value="AMP-binding_CS"/>
</dbReference>
<feature type="domain" description="AMP-binding enzyme C-terminal" evidence="5">
    <location>
        <begin position="469"/>
        <end position="544"/>
    </location>
</feature>
<dbReference type="EMBL" id="WLCI01000002">
    <property type="protein sequence ID" value="MTB93507.1"/>
    <property type="molecule type" value="Genomic_DNA"/>
</dbReference>
<dbReference type="Gene3D" id="3.40.50.12780">
    <property type="entry name" value="N-terminal domain of ligase-like"/>
    <property type="match status" value="1"/>
</dbReference>
<feature type="compositionally biased region" description="Low complexity" evidence="3">
    <location>
        <begin position="1"/>
        <end position="11"/>
    </location>
</feature>
<dbReference type="AlphaFoldDB" id="A0A6I3IWR8"/>
<evidence type="ECO:0000256" key="1">
    <source>
        <dbReference type="ARBA" id="ARBA00006432"/>
    </source>
</evidence>
<gene>
    <name evidence="6" type="ORF">GGQ22_00285</name>
</gene>
<dbReference type="InterPro" id="IPR025110">
    <property type="entry name" value="AMP-bd_C"/>
</dbReference>
<reference evidence="6 7" key="1">
    <citation type="submission" date="2019-10" db="EMBL/GenBank/DDBJ databases">
        <title>Nocardioides novel species isolated from the excrement of Marmot.</title>
        <authorList>
            <person name="Zhang G."/>
        </authorList>
    </citation>
    <scope>NUCLEOTIDE SEQUENCE [LARGE SCALE GENOMIC DNA]</scope>
    <source>
        <strain evidence="7">zg-579</strain>
    </source>
</reference>
<evidence type="ECO:0000256" key="2">
    <source>
        <dbReference type="ARBA" id="ARBA00022598"/>
    </source>
</evidence>
<dbReference type="NCBIfam" id="NF004837">
    <property type="entry name" value="PRK06187.1"/>
    <property type="match status" value="1"/>
</dbReference>
<evidence type="ECO:0000313" key="7">
    <source>
        <dbReference type="Proteomes" id="UP000433406"/>
    </source>
</evidence>
<feature type="compositionally biased region" description="Basic and acidic residues" evidence="3">
    <location>
        <begin position="36"/>
        <end position="46"/>
    </location>
</feature>
<dbReference type="Proteomes" id="UP000433406">
    <property type="component" value="Unassembled WGS sequence"/>
</dbReference>
<dbReference type="InterPro" id="IPR000873">
    <property type="entry name" value="AMP-dep_synth/lig_dom"/>
</dbReference>
<dbReference type="FunFam" id="3.30.300.30:FF:000008">
    <property type="entry name" value="2,3-dihydroxybenzoate-AMP ligase"/>
    <property type="match status" value="1"/>
</dbReference>
<dbReference type="Pfam" id="PF00501">
    <property type="entry name" value="AMP-binding"/>
    <property type="match status" value="1"/>
</dbReference>
<dbReference type="InterPro" id="IPR042099">
    <property type="entry name" value="ANL_N_sf"/>
</dbReference>
<comment type="similarity">
    <text evidence="1">Belongs to the ATP-dependent AMP-binding enzyme family.</text>
</comment>
<evidence type="ECO:0000256" key="3">
    <source>
        <dbReference type="SAM" id="MobiDB-lite"/>
    </source>
</evidence>
<keyword evidence="2 6" id="KW-0436">Ligase</keyword>
<dbReference type="CDD" id="cd17631">
    <property type="entry name" value="FACL_FadD13-like"/>
    <property type="match status" value="1"/>
</dbReference>
<dbReference type="GO" id="GO:0016878">
    <property type="term" value="F:acid-thiol ligase activity"/>
    <property type="evidence" value="ECO:0007669"/>
    <property type="project" value="UniProtKB-ARBA"/>
</dbReference>
<dbReference type="InterPro" id="IPR045851">
    <property type="entry name" value="AMP-bd_C_sf"/>
</dbReference>
<keyword evidence="7" id="KW-1185">Reference proteome</keyword>
<feature type="region of interest" description="Disordered" evidence="3">
    <location>
        <begin position="1"/>
        <end position="49"/>
    </location>
</feature>
<evidence type="ECO:0000313" key="6">
    <source>
        <dbReference type="EMBL" id="MTB93507.1"/>
    </source>
</evidence>